<keyword evidence="3" id="KW-0862">Zinc</keyword>
<evidence type="ECO:0000313" key="7">
    <source>
        <dbReference type="EMBL" id="KAK1303655.1"/>
    </source>
</evidence>
<dbReference type="InterPro" id="IPR007527">
    <property type="entry name" value="Znf_SWIM"/>
</dbReference>
<feature type="compositionally biased region" description="Gly residues" evidence="5">
    <location>
        <begin position="576"/>
        <end position="585"/>
    </location>
</feature>
<feature type="compositionally biased region" description="Polar residues" evidence="5">
    <location>
        <begin position="543"/>
        <end position="556"/>
    </location>
</feature>
<dbReference type="Proteomes" id="UP001180020">
    <property type="component" value="Unassembled WGS sequence"/>
</dbReference>
<dbReference type="InterPro" id="IPR004332">
    <property type="entry name" value="Transposase_MuDR"/>
</dbReference>
<reference evidence="7" key="1">
    <citation type="journal article" date="2023" name="Nat. Commun.">
        <title>Diploid and tetraploid genomes of Acorus and the evolution of monocots.</title>
        <authorList>
            <person name="Ma L."/>
            <person name="Liu K.W."/>
            <person name="Li Z."/>
            <person name="Hsiao Y.Y."/>
            <person name="Qi Y."/>
            <person name="Fu T."/>
            <person name="Tang G.D."/>
            <person name="Zhang D."/>
            <person name="Sun W.H."/>
            <person name="Liu D.K."/>
            <person name="Li Y."/>
            <person name="Chen G.Z."/>
            <person name="Liu X.D."/>
            <person name="Liao X.Y."/>
            <person name="Jiang Y.T."/>
            <person name="Yu X."/>
            <person name="Hao Y."/>
            <person name="Huang J."/>
            <person name="Zhao X.W."/>
            <person name="Ke S."/>
            <person name="Chen Y.Y."/>
            <person name="Wu W.L."/>
            <person name="Hsu J.L."/>
            <person name="Lin Y.F."/>
            <person name="Huang M.D."/>
            <person name="Li C.Y."/>
            <person name="Huang L."/>
            <person name="Wang Z.W."/>
            <person name="Zhao X."/>
            <person name="Zhong W.Y."/>
            <person name="Peng D.H."/>
            <person name="Ahmad S."/>
            <person name="Lan S."/>
            <person name="Zhang J.S."/>
            <person name="Tsai W.C."/>
            <person name="Van de Peer Y."/>
            <person name="Liu Z.J."/>
        </authorList>
    </citation>
    <scope>NUCLEOTIDE SEQUENCE</scope>
    <source>
        <strain evidence="7">CP</strain>
    </source>
</reference>
<dbReference type="SMART" id="SM00575">
    <property type="entry name" value="ZnF_PMZ"/>
    <property type="match status" value="1"/>
</dbReference>
<dbReference type="PANTHER" id="PTHR31973:SF188">
    <property type="entry name" value="POLYPROTEIN, PUTATIVE-RELATED"/>
    <property type="match status" value="1"/>
</dbReference>
<dbReference type="Pfam" id="PF04434">
    <property type="entry name" value="SWIM"/>
    <property type="match status" value="1"/>
</dbReference>
<reference evidence="7" key="2">
    <citation type="submission" date="2023-06" db="EMBL/GenBank/DDBJ databases">
        <authorList>
            <person name="Ma L."/>
            <person name="Liu K.-W."/>
            <person name="Li Z."/>
            <person name="Hsiao Y.-Y."/>
            <person name="Qi Y."/>
            <person name="Fu T."/>
            <person name="Tang G."/>
            <person name="Zhang D."/>
            <person name="Sun W.-H."/>
            <person name="Liu D.-K."/>
            <person name="Li Y."/>
            <person name="Chen G.-Z."/>
            <person name="Liu X.-D."/>
            <person name="Liao X.-Y."/>
            <person name="Jiang Y.-T."/>
            <person name="Yu X."/>
            <person name="Hao Y."/>
            <person name="Huang J."/>
            <person name="Zhao X.-W."/>
            <person name="Ke S."/>
            <person name="Chen Y.-Y."/>
            <person name="Wu W.-L."/>
            <person name="Hsu J.-L."/>
            <person name="Lin Y.-F."/>
            <person name="Huang M.-D."/>
            <person name="Li C.-Y."/>
            <person name="Huang L."/>
            <person name="Wang Z.-W."/>
            <person name="Zhao X."/>
            <person name="Zhong W.-Y."/>
            <person name="Peng D.-H."/>
            <person name="Ahmad S."/>
            <person name="Lan S."/>
            <person name="Zhang J.-S."/>
            <person name="Tsai W.-C."/>
            <person name="Van De Peer Y."/>
            <person name="Liu Z.-J."/>
        </authorList>
    </citation>
    <scope>NUCLEOTIDE SEQUENCE</scope>
    <source>
        <strain evidence="7">CP</strain>
        <tissue evidence="7">Leaves</tissue>
    </source>
</reference>
<accession>A0AAV9DRD1</accession>
<dbReference type="Pfam" id="PF03108">
    <property type="entry name" value="DBD_Tnp_Mut"/>
    <property type="match status" value="1"/>
</dbReference>
<dbReference type="PROSITE" id="PS50966">
    <property type="entry name" value="ZF_SWIM"/>
    <property type="match status" value="1"/>
</dbReference>
<evidence type="ECO:0000256" key="5">
    <source>
        <dbReference type="SAM" id="MobiDB-lite"/>
    </source>
</evidence>
<name>A0AAV9DRD1_ACOCL</name>
<dbReference type="AlphaFoldDB" id="A0AAV9DRD1"/>
<dbReference type="GO" id="GO:0008270">
    <property type="term" value="F:zinc ion binding"/>
    <property type="evidence" value="ECO:0007669"/>
    <property type="project" value="UniProtKB-KW"/>
</dbReference>
<evidence type="ECO:0000256" key="2">
    <source>
        <dbReference type="ARBA" id="ARBA00022771"/>
    </source>
</evidence>
<organism evidence="7 8">
    <name type="scientific">Acorus calamus</name>
    <name type="common">Sweet flag</name>
    <dbReference type="NCBI Taxonomy" id="4465"/>
    <lineage>
        <taxon>Eukaryota</taxon>
        <taxon>Viridiplantae</taxon>
        <taxon>Streptophyta</taxon>
        <taxon>Embryophyta</taxon>
        <taxon>Tracheophyta</taxon>
        <taxon>Spermatophyta</taxon>
        <taxon>Magnoliopsida</taxon>
        <taxon>Liliopsida</taxon>
        <taxon>Acoraceae</taxon>
        <taxon>Acorus</taxon>
    </lineage>
</organism>
<evidence type="ECO:0000256" key="1">
    <source>
        <dbReference type="ARBA" id="ARBA00022723"/>
    </source>
</evidence>
<feature type="region of interest" description="Disordered" evidence="5">
    <location>
        <begin position="522"/>
        <end position="585"/>
    </location>
</feature>
<gene>
    <name evidence="7" type="ORF">QJS10_CPB11g01873</name>
</gene>
<evidence type="ECO:0000256" key="4">
    <source>
        <dbReference type="PROSITE-ProRule" id="PRU00325"/>
    </source>
</evidence>
<comment type="caution">
    <text evidence="7">The sequence shown here is derived from an EMBL/GenBank/DDBJ whole genome shotgun (WGS) entry which is preliminary data.</text>
</comment>
<proteinExistence type="predicted"/>
<feature type="domain" description="SWIM-type" evidence="6">
    <location>
        <begin position="402"/>
        <end position="436"/>
    </location>
</feature>
<dbReference type="PANTHER" id="PTHR31973">
    <property type="entry name" value="POLYPROTEIN, PUTATIVE-RELATED"/>
    <property type="match status" value="1"/>
</dbReference>
<protein>
    <recommendedName>
        <fullName evidence="6">SWIM-type domain-containing protein</fullName>
    </recommendedName>
</protein>
<evidence type="ECO:0000259" key="6">
    <source>
        <dbReference type="PROSITE" id="PS50966"/>
    </source>
</evidence>
<evidence type="ECO:0000256" key="3">
    <source>
        <dbReference type="ARBA" id="ARBA00022833"/>
    </source>
</evidence>
<sequence length="720" mass="80497">MDDDTIYRVTFVHGGQWQTVKSHNGQKYMYGKQFTEVIDQDKIAMIDLWEDIGPWANSTKPRPVRFTYMIPNSLPRKYVEVDNDVKLLQLFSQNREGKKFTLYVINNEDEDEPRPSTITSSLIAANQIEEECQVVREIHEVSSQSLQLSPVHPPPQHDASVQPPSEFNDMVSAALDNLDPPCEEEFNFGVEDLDVVDVFIRPDSELAMSDESKEGEEAYETIEDIVSGTDSDEVSSDKFESEFVEIDDERPNMNVGSKFSNVNHFRGALKQHCIINEFAVVYEKNEKSRVTARCKKRKCIWRIHASVLRDGVTFEVKTLKDEHTCTSVNKVGNEMATSGWLSNKIVPMLQKTPEIGPSRLRIEIQEKYNLTLPYSRNIVKDIGEYIVRRSSDVMAEVVGPEFTTVVRLDDKTCTCRAWQVTGLPCVHAAALITRIRGLDICDFVDEVYTVQRFRETYVVPIAPMPSKEFWDRVHLPFIVQPPRLYKQRGRPRKNRIRDPKEKKRTYMCTRCYELGHNKKSCKNPIAQSQSTGGSRRHNDEGTQESSMAGHQINNIASAEGGNMGGGVDGSSNIASGQGGSMGGGVQGAQTAWNAFNIQSNMGQITSQASVGSLTSQSAMNGTQTRVDSSRAESVMHGLTTQTTMGGMSMSVGEINGTVSMSVHDMGTTSHQGVRRNKSLGVRISERRLFKRPASAQGTLKMRTKRGGGALRIIDDPKNVS</sequence>
<keyword evidence="8" id="KW-1185">Reference proteome</keyword>
<dbReference type="InterPro" id="IPR006564">
    <property type="entry name" value="Znf_PMZ"/>
</dbReference>
<evidence type="ECO:0000313" key="8">
    <source>
        <dbReference type="Proteomes" id="UP001180020"/>
    </source>
</evidence>
<keyword evidence="1" id="KW-0479">Metal-binding</keyword>
<keyword evidence="2 4" id="KW-0863">Zinc-finger</keyword>
<dbReference type="EMBL" id="JAUJYO010000011">
    <property type="protein sequence ID" value="KAK1303655.1"/>
    <property type="molecule type" value="Genomic_DNA"/>
</dbReference>